<keyword evidence="2" id="KW-0732">Signal</keyword>
<feature type="region of interest" description="Disordered" evidence="1">
    <location>
        <begin position="68"/>
        <end position="101"/>
    </location>
</feature>
<evidence type="ECO:0000313" key="4">
    <source>
        <dbReference type="Proteomes" id="UP000024635"/>
    </source>
</evidence>
<comment type="caution">
    <text evidence="3">The sequence shown here is derived from an EMBL/GenBank/DDBJ whole genome shotgun (WGS) entry which is preliminary data.</text>
</comment>
<dbReference type="STRING" id="53326.A0A016UNA4"/>
<reference evidence="4" key="1">
    <citation type="journal article" date="2015" name="Nat. Genet.">
        <title>The genome and transcriptome of the zoonotic hookworm Ancylostoma ceylanicum identify infection-specific gene families.</title>
        <authorList>
            <person name="Schwarz E.M."/>
            <person name="Hu Y."/>
            <person name="Antoshechkin I."/>
            <person name="Miller M.M."/>
            <person name="Sternberg P.W."/>
            <person name="Aroian R.V."/>
        </authorList>
    </citation>
    <scope>NUCLEOTIDE SEQUENCE</scope>
    <source>
        <strain evidence="4">HY135</strain>
    </source>
</reference>
<evidence type="ECO:0000256" key="1">
    <source>
        <dbReference type="SAM" id="MobiDB-lite"/>
    </source>
</evidence>
<dbReference type="Proteomes" id="UP000024635">
    <property type="component" value="Unassembled WGS sequence"/>
</dbReference>
<dbReference type="Gene3D" id="3.40.50.1240">
    <property type="entry name" value="Phosphoglycerate mutase-like"/>
    <property type="match status" value="1"/>
</dbReference>
<evidence type="ECO:0000313" key="3">
    <source>
        <dbReference type="EMBL" id="EYC16650.1"/>
    </source>
</evidence>
<proteinExistence type="predicted"/>
<gene>
    <name evidence="3" type="primary">Acey_s0033.g2765</name>
    <name evidence="3" type="ORF">Y032_0033g2765</name>
</gene>
<feature type="compositionally biased region" description="Basic and acidic residues" evidence="1">
    <location>
        <begin position="78"/>
        <end position="99"/>
    </location>
</feature>
<dbReference type="AlphaFoldDB" id="A0A016UNA4"/>
<feature type="signal peptide" evidence="2">
    <location>
        <begin position="1"/>
        <end position="24"/>
    </location>
</feature>
<feature type="chain" id="PRO_5001492560" description="Phosphoglycerate mutase family protein" evidence="2">
    <location>
        <begin position="25"/>
        <end position="129"/>
    </location>
</feature>
<evidence type="ECO:0000256" key="2">
    <source>
        <dbReference type="SAM" id="SignalP"/>
    </source>
</evidence>
<dbReference type="GO" id="GO:0016791">
    <property type="term" value="F:phosphatase activity"/>
    <property type="evidence" value="ECO:0007669"/>
    <property type="project" value="UniProtKB-ARBA"/>
</dbReference>
<organism evidence="3 4">
    <name type="scientific">Ancylostoma ceylanicum</name>
    <dbReference type="NCBI Taxonomy" id="53326"/>
    <lineage>
        <taxon>Eukaryota</taxon>
        <taxon>Metazoa</taxon>
        <taxon>Ecdysozoa</taxon>
        <taxon>Nematoda</taxon>
        <taxon>Chromadorea</taxon>
        <taxon>Rhabditida</taxon>
        <taxon>Rhabditina</taxon>
        <taxon>Rhabditomorpha</taxon>
        <taxon>Strongyloidea</taxon>
        <taxon>Ancylostomatidae</taxon>
        <taxon>Ancylostomatinae</taxon>
        <taxon>Ancylostoma</taxon>
    </lineage>
</organism>
<protein>
    <recommendedName>
        <fullName evidence="5">Phosphoglycerate mutase family protein</fullName>
    </recommendedName>
</protein>
<dbReference type="EMBL" id="JARK01001369">
    <property type="protein sequence ID" value="EYC16650.1"/>
    <property type="molecule type" value="Genomic_DNA"/>
</dbReference>
<evidence type="ECO:0008006" key="5">
    <source>
        <dbReference type="Google" id="ProtNLM"/>
    </source>
</evidence>
<accession>A0A016UNA4</accession>
<dbReference type="SUPFAM" id="SSF53254">
    <property type="entry name" value="Phosphoglycerate mutase-like"/>
    <property type="match status" value="1"/>
</dbReference>
<keyword evidence="4" id="KW-1185">Reference proteome</keyword>
<name>A0A016UNA4_9BILA</name>
<dbReference type="InterPro" id="IPR029033">
    <property type="entry name" value="His_PPase_superfam"/>
</dbReference>
<sequence length="129" mass="14534">MLGFKSRIKFTFLCQLTICRGVLAGDTCPADNICGGKMSYPRTIWVVRHAEREDNINRKWRSLPGGSELASDNSMLSERGRTQAKECAVRGADMEEDKRRGNKHVLINRTIPRANSERPVLAELPFLNS</sequence>
<dbReference type="OrthoDB" id="414418at2759"/>